<feature type="domain" description="tRNA/rRNA methyltransferase SpoU type" evidence="3">
    <location>
        <begin position="2"/>
        <end position="100"/>
    </location>
</feature>
<evidence type="ECO:0000259" key="3">
    <source>
        <dbReference type="Pfam" id="PF00588"/>
    </source>
</evidence>
<organism evidence="4">
    <name type="scientific">freshwater metagenome</name>
    <dbReference type="NCBI Taxonomy" id="449393"/>
    <lineage>
        <taxon>unclassified sequences</taxon>
        <taxon>metagenomes</taxon>
        <taxon>ecological metagenomes</taxon>
    </lineage>
</organism>
<dbReference type="Gene3D" id="3.40.1280.10">
    <property type="match status" value="1"/>
</dbReference>
<dbReference type="CDD" id="cd18103">
    <property type="entry name" value="SpoU-like_RlmB"/>
    <property type="match status" value="1"/>
</dbReference>
<keyword evidence="1" id="KW-0489">Methyltransferase</keyword>
<protein>
    <submittedName>
        <fullName evidence="4">Unannotated protein</fullName>
    </submittedName>
</protein>
<reference evidence="4" key="1">
    <citation type="submission" date="2020-05" db="EMBL/GenBank/DDBJ databases">
        <authorList>
            <person name="Chiriac C."/>
            <person name="Salcher M."/>
            <person name="Ghai R."/>
            <person name="Kavagutti S V."/>
        </authorList>
    </citation>
    <scope>NUCLEOTIDE SEQUENCE</scope>
</reference>
<dbReference type="SUPFAM" id="SSF75217">
    <property type="entry name" value="alpha/beta knot"/>
    <property type="match status" value="1"/>
</dbReference>
<gene>
    <name evidence="4" type="ORF">UFOPK4201_00878</name>
</gene>
<accession>A0A6J6AMP8</accession>
<evidence type="ECO:0000256" key="2">
    <source>
        <dbReference type="ARBA" id="ARBA00022679"/>
    </source>
</evidence>
<dbReference type="PANTHER" id="PTHR46429">
    <property type="entry name" value="23S RRNA (GUANOSINE-2'-O-)-METHYLTRANSFERASE RLMB"/>
    <property type="match status" value="1"/>
</dbReference>
<dbReference type="InterPro" id="IPR004441">
    <property type="entry name" value="rRNA_MeTrfase_TrmH"/>
</dbReference>
<evidence type="ECO:0000313" key="4">
    <source>
        <dbReference type="EMBL" id="CAB4371512.1"/>
    </source>
</evidence>
<dbReference type="GO" id="GO:0005829">
    <property type="term" value="C:cytosol"/>
    <property type="evidence" value="ECO:0007669"/>
    <property type="project" value="TreeGrafter"/>
</dbReference>
<dbReference type="GO" id="GO:0003723">
    <property type="term" value="F:RNA binding"/>
    <property type="evidence" value="ECO:0007669"/>
    <property type="project" value="InterPro"/>
</dbReference>
<dbReference type="InterPro" id="IPR029026">
    <property type="entry name" value="tRNA_m1G_MTases_N"/>
</dbReference>
<keyword evidence="2" id="KW-0808">Transferase</keyword>
<sequence>MTKSAAGAVEYLPMALVGGLPNAINELRAAGVWVIGLDMGGDTDLFNLTVADEPVCLVMGAEGKGLSRLVRERCDAVVSIPLLGELASLNVSAAGALACYEVTRRRLAAKAAN</sequence>
<dbReference type="PANTHER" id="PTHR46429:SF1">
    <property type="entry name" value="23S RRNA (GUANOSINE-2'-O-)-METHYLTRANSFERASE RLMB"/>
    <property type="match status" value="1"/>
</dbReference>
<dbReference type="InterPro" id="IPR001537">
    <property type="entry name" value="SpoU_MeTrfase"/>
</dbReference>
<dbReference type="GO" id="GO:0032259">
    <property type="term" value="P:methylation"/>
    <property type="evidence" value="ECO:0007669"/>
    <property type="project" value="UniProtKB-KW"/>
</dbReference>
<dbReference type="AlphaFoldDB" id="A0A6J6AMP8"/>
<evidence type="ECO:0000256" key="1">
    <source>
        <dbReference type="ARBA" id="ARBA00022603"/>
    </source>
</evidence>
<dbReference type="EMBL" id="CAEUNJ010000031">
    <property type="protein sequence ID" value="CAB4371512.1"/>
    <property type="molecule type" value="Genomic_DNA"/>
</dbReference>
<dbReference type="InterPro" id="IPR029028">
    <property type="entry name" value="Alpha/beta_knot_MTases"/>
</dbReference>
<proteinExistence type="predicted"/>
<dbReference type="GO" id="GO:0006396">
    <property type="term" value="P:RNA processing"/>
    <property type="evidence" value="ECO:0007669"/>
    <property type="project" value="InterPro"/>
</dbReference>
<name>A0A6J6AMP8_9ZZZZ</name>
<dbReference type="Pfam" id="PF00588">
    <property type="entry name" value="SpoU_methylase"/>
    <property type="match status" value="1"/>
</dbReference>
<dbReference type="GO" id="GO:0008173">
    <property type="term" value="F:RNA methyltransferase activity"/>
    <property type="evidence" value="ECO:0007669"/>
    <property type="project" value="InterPro"/>
</dbReference>